<name>A0A1F4ZWJ0_9BACT</name>
<keyword evidence="1" id="KW-0812">Transmembrane</keyword>
<organism evidence="2 3">
    <name type="scientific">Candidatus Amesbacteria bacterium RIFOXYB1_FULL_44_23</name>
    <dbReference type="NCBI Taxonomy" id="1797263"/>
    <lineage>
        <taxon>Bacteria</taxon>
        <taxon>Candidatus Amesiibacteriota</taxon>
    </lineage>
</organism>
<gene>
    <name evidence="2" type="ORF">A2397_02500</name>
</gene>
<sequence>MSHYTFEKDFSRHPLHYFILLSFLMVGLWGIFWFSFLPAMQLSILVTMSIFYVVWGIMHHHEHKNLNSKIVFEYLLIAMFAILIFGSLLIRT</sequence>
<evidence type="ECO:0000313" key="3">
    <source>
        <dbReference type="Proteomes" id="UP000176424"/>
    </source>
</evidence>
<dbReference type="AlphaFoldDB" id="A0A1F4ZWJ0"/>
<reference evidence="2 3" key="1">
    <citation type="journal article" date="2016" name="Nat. Commun.">
        <title>Thousands of microbial genomes shed light on interconnected biogeochemical processes in an aquifer system.</title>
        <authorList>
            <person name="Anantharaman K."/>
            <person name="Brown C.T."/>
            <person name="Hug L.A."/>
            <person name="Sharon I."/>
            <person name="Castelle C.J."/>
            <person name="Probst A.J."/>
            <person name="Thomas B.C."/>
            <person name="Singh A."/>
            <person name="Wilkins M.J."/>
            <person name="Karaoz U."/>
            <person name="Brodie E.L."/>
            <person name="Williams K.H."/>
            <person name="Hubbard S.S."/>
            <person name="Banfield J.F."/>
        </authorList>
    </citation>
    <scope>NUCLEOTIDE SEQUENCE [LARGE SCALE GENOMIC DNA]</scope>
</reference>
<keyword evidence="1" id="KW-1133">Transmembrane helix</keyword>
<keyword evidence="1" id="KW-0472">Membrane</keyword>
<feature type="transmembrane region" description="Helical" evidence="1">
    <location>
        <begin position="15"/>
        <end position="34"/>
    </location>
</feature>
<dbReference type="STRING" id="1797263.A2397_02500"/>
<dbReference type="EMBL" id="MEXR01000006">
    <property type="protein sequence ID" value="OGD10458.1"/>
    <property type="molecule type" value="Genomic_DNA"/>
</dbReference>
<comment type="caution">
    <text evidence="2">The sequence shown here is derived from an EMBL/GenBank/DDBJ whole genome shotgun (WGS) entry which is preliminary data.</text>
</comment>
<evidence type="ECO:0000313" key="2">
    <source>
        <dbReference type="EMBL" id="OGD10458.1"/>
    </source>
</evidence>
<feature type="transmembrane region" description="Helical" evidence="1">
    <location>
        <begin position="40"/>
        <end position="58"/>
    </location>
</feature>
<accession>A0A1F4ZWJ0</accession>
<protein>
    <submittedName>
        <fullName evidence="2">Uncharacterized protein</fullName>
    </submittedName>
</protein>
<proteinExistence type="predicted"/>
<feature type="transmembrane region" description="Helical" evidence="1">
    <location>
        <begin position="70"/>
        <end position="90"/>
    </location>
</feature>
<evidence type="ECO:0000256" key="1">
    <source>
        <dbReference type="SAM" id="Phobius"/>
    </source>
</evidence>
<dbReference type="Proteomes" id="UP000176424">
    <property type="component" value="Unassembled WGS sequence"/>
</dbReference>